<keyword evidence="4" id="KW-0378">Hydrolase</keyword>
<dbReference type="InterPro" id="IPR036397">
    <property type="entry name" value="RNaseH_sf"/>
</dbReference>
<evidence type="ECO:0000256" key="10">
    <source>
        <dbReference type="SAM" id="MobiDB-lite"/>
    </source>
</evidence>
<dbReference type="InterPro" id="IPR057670">
    <property type="entry name" value="SH3_retrovirus"/>
</dbReference>
<dbReference type="Gene3D" id="3.30.420.10">
    <property type="entry name" value="Ribonuclease H-like superfamily/Ribonuclease H"/>
    <property type="match status" value="1"/>
</dbReference>
<keyword evidence="9" id="KW-0233">DNA recombination</keyword>
<accession>A0ABQ5CUD6</accession>
<comment type="caution">
    <text evidence="12">The sequence shown here is derived from an EMBL/GenBank/DDBJ whole genome shotgun (WGS) entry which is preliminary data.</text>
</comment>
<dbReference type="PANTHER" id="PTHR42648">
    <property type="entry name" value="TRANSPOSASE, PUTATIVE-RELATED"/>
    <property type="match status" value="1"/>
</dbReference>
<keyword evidence="13" id="KW-1185">Reference proteome</keyword>
<dbReference type="Proteomes" id="UP001151760">
    <property type="component" value="Unassembled WGS sequence"/>
</dbReference>
<protein>
    <submittedName>
        <fullName evidence="12">Retrovirus-related pol polyprotein from transposon TNT 1-94</fullName>
    </submittedName>
</protein>
<keyword evidence="6" id="KW-0229">DNA integration</keyword>
<dbReference type="InterPro" id="IPR039537">
    <property type="entry name" value="Retrotran_Ty1/copia-like"/>
</dbReference>
<keyword evidence="2" id="KW-0479">Metal-binding</keyword>
<dbReference type="Pfam" id="PF25597">
    <property type="entry name" value="SH3_retrovirus"/>
    <property type="match status" value="1"/>
</dbReference>
<reference evidence="12" key="2">
    <citation type="submission" date="2022-01" db="EMBL/GenBank/DDBJ databases">
        <authorList>
            <person name="Yamashiro T."/>
            <person name="Shiraishi A."/>
            <person name="Satake H."/>
            <person name="Nakayama K."/>
        </authorList>
    </citation>
    <scope>NUCLEOTIDE SEQUENCE</scope>
</reference>
<dbReference type="PANTHER" id="PTHR42648:SF11">
    <property type="entry name" value="TRANSPOSON TY4-P GAG-POL POLYPROTEIN"/>
    <property type="match status" value="1"/>
</dbReference>
<reference evidence="12" key="1">
    <citation type="journal article" date="2022" name="Int. J. Mol. Sci.">
        <title>Draft Genome of Tanacetum Coccineum: Genomic Comparison of Closely Related Tanacetum-Family Plants.</title>
        <authorList>
            <person name="Yamashiro T."/>
            <person name="Shiraishi A."/>
            <person name="Nakayama K."/>
            <person name="Satake H."/>
        </authorList>
    </citation>
    <scope>NUCLEOTIDE SEQUENCE</scope>
</reference>
<evidence type="ECO:0000256" key="8">
    <source>
        <dbReference type="ARBA" id="ARBA00022932"/>
    </source>
</evidence>
<evidence type="ECO:0000256" key="7">
    <source>
        <dbReference type="ARBA" id="ARBA00022918"/>
    </source>
</evidence>
<evidence type="ECO:0000256" key="2">
    <source>
        <dbReference type="ARBA" id="ARBA00022723"/>
    </source>
</evidence>
<evidence type="ECO:0000256" key="9">
    <source>
        <dbReference type="ARBA" id="ARBA00023172"/>
    </source>
</evidence>
<keyword evidence="7" id="KW-0695">RNA-directed DNA polymerase</keyword>
<feature type="domain" description="Integrase catalytic" evidence="11">
    <location>
        <begin position="95"/>
        <end position="220"/>
    </location>
</feature>
<evidence type="ECO:0000259" key="11">
    <source>
        <dbReference type="PROSITE" id="PS50994"/>
    </source>
</evidence>
<evidence type="ECO:0000256" key="6">
    <source>
        <dbReference type="ARBA" id="ARBA00022908"/>
    </source>
</evidence>
<name>A0ABQ5CUD6_9ASTR</name>
<dbReference type="EMBL" id="BQNB010014645">
    <property type="protein sequence ID" value="GJT30666.1"/>
    <property type="molecule type" value="Genomic_DNA"/>
</dbReference>
<keyword evidence="8" id="KW-0548">Nucleotidyltransferase</keyword>
<evidence type="ECO:0000313" key="13">
    <source>
        <dbReference type="Proteomes" id="UP001151760"/>
    </source>
</evidence>
<gene>
    <name evidence="12" type="ORF">Tco_0910941</name>
</gene>
<dbReference type="InterPro" id="IPR012337">
    <property type="entry name" value="RNaseH-like_sf"/>
</dbReference>
<evidence type="ECO:0000313" key="12">
    <source>
        <dbReference type="EMBL" id="GJT30666.1"/>
    </source>
</evidence>
<dbReference type="InterPro" id="IPR025724">
    <property type="entry name" value="GAG-pre-integrase_dom"/>
</dbReference>
<evidence type="ECO:0000256" key="1">
    <source>
        <dbReference type="ARBA" id="ARBA00022722"/>
    </source>
</evidence>
<feature type="region of interest" description="Disordered" evidence="10">
    <location>
        <begin position="375"/>
        <end position="405"/>
    </location>
</feature>
<keyword evidence="1" id="KW-0540">Nuclease</keyword>
<proteinExistence type="predicted"/>
<evidence type="ECO:0000256" key="3">
    <source>
        <dbReference type="ARBA" id="ARBA00022759"/>
    </source>
</evidence>
<feature type="non-terminal residue" evidence="12">
    <location>
        <position position="423"/>
    </location>
</feature>
<dbReference type="InterPro" id="IPR001584">
    <property type="entry name" value="Integrase_cat-core"/>
</dbReference>
<dbReference type="Pfam" id="PF13976">
    <property type="entry name" value="gag_pre-integrs"/>
    <property type="match status" value="1"/>
</dbReference>
<evidence type="ECO:0000256" key="4">
    <source>
        <dbReference type="ARBA" id="ARBA00022801"/>
    </source>
</evidence>
<keyword evidence="8" id="KW-0808">Transferase</keyword>
<keyword evidence="8" id="KW-0239">DNA-directed DNA polymerase</keyword>
<evidence type="ECO:0000256" key="5">
    <source>
        <dbReference type="ARBA" id="ARBA00022842"/>
    </source>
</evidence>
<keyword evidence="3" id="KW-0255">Endonuclease</keyword>
<dbReference type="PROSITE" id="PS50994">
    <property type="entry name" value="INTEGRASE"/>
    <property type="match status" value="1"/>
</dbReference>
<dbReference type="SUPFAM" id="SSF53098">
    <property type="entry name" value="Ribonuclease H-like"/>
    <property type="match status" value="1"/>
</dbReference>
<organism evidence="12 13">
    <name type="scientific">Tanacetum coccineum</name>
    <dbReference type="NCBI Taxonomy" id="301880"/>
    <lineage>
        <taxon>Eukaryota</taxon>
        <taxon>Viridiplantae</taxon>
        <taxon>Streptophyta</taxon>
        <taxon>Embryophyta</taxon>
        <taxon>Tracheophyta</taxon>
        <taxon>Spermatophyta</taxon>
        <taxon>Magnoliopsida</taxon>
        <taxon>eudicotyledons</taxon>
        <taxon>Gunneridae</taxon>
        <taxon>Pentapetalae</taxon>
        <taxon>asterids</taxon>
        <taxon>campanulids</taxon>
        <taxon>Asterales</taxon>
        <taxon>Asteraceae</taxon>
        <taxon>Asteroideae</taxon>
        <taxon>Anthemideae</taxon>
        <taxon>Anthemidinae</taxon>
        <taxon>Tanacetum</taxon>
    </lineage>
</organism>
<keyword evidence="5" id="KW-0460">Magnesium</keyword>
<sequence length="423" mass="48177">MIQPEPEDLPKDNPKLEIAVLRSKQVAVQNIDGESFKLLNFVTSSGSVRFRNDHLGVSGLWRLGYGYSVISELYYVEDLDQSILCREFCDSDLEVAFRKHTCFVHDIKGTNILKASKSKSWLWHRRLNHLNFGTINDLARKRIWLESIKGKKYILVIVDGTILKIHDGKVFEIHRTDDERNSSTRYGELYEGVGIFHQKSVPRTPQQNGVVERRNRTLVEAARYNDDILEKLQCFFMGRSCSTALFGYSYPTNDSEDLGKFQAKADFGIFVGYAPSRKGYRIYNKRTHRLMETIHVTFDEMHQSMAPVRMSLGPKPFILTPGQLTSGLAPTDKELEMLFQPMFDEHLEQSRVNEPVPDATEINAQVVPPGTSLSTTIAQDAPSTSVSSSTSDMHHPVCHTPRRGLDGTRVRRRDLIAHLKYKA</sequence>